<dbReference type="InterPro" id="IPR054722">
    <property type="entry name" value="PolX-like_BBD"/>
</dbReference>
<proteinExistence type="predicted"/>
<protein>
    <recommendedName>
        <fullName evidence="1">Retrovirus-related Pol polyprotein from transposon TNT 1-94-like beta-barrel domain-containing protein</fullName>
    </recommendedName>
</protein>
<name>A0A314KIP6_NICAT</name>
<evidence type="ECO:0000313" key="3">
    <source>
        <dbReference type="Proteomes" id="UP000187609"/>
    </source>
</evidence>
<dbReference type="Gramene" id="OIT29118">
    <property type="protein sequence ID" value="OIT29118"/>
    <property type="gene ID" value="A4A49_56015"/>
</dbReference>
<keyword evidence="3" id="KW-1185">Reference proteome</keyword>
<feature type="non-terminal residue" evidence="2">
    <location>
        <position position="98"/>
    </location>
</feature>
<sequence>MTFDKSHLQNIVSLPYPLLVKLPNGYKVKVSEIGSVSLTPEIILYKVLFIPSFKFNLVSISSLAAHLKCIASFSDTSCLLQAPSLKRPLEIGKLLDGL</sequence>
<dbReference type="Pfam" id="PF22936">
    <property type="entry name" value="Pol_BBD"/>
    <property type="match status" value="1"/>
</dbReference>
<evidence type="ECO:0000313" key="2">
    <source>
        <dbReference type="EMBL" id="OIT29118.1"/>
    </source>
</evidence>
<dbReference type="EMBL" id="MJEQ01001864">
    <property type="protein sequence ID" value="OIT29118.1"/>
    <property type="molecule type" value="Genomic_DNA"/>
</dbReference>
<organism evidence="2 3">
    <name type="scientific">Nicotiana attenuata</name>
    <name type="common">Coyote tobacco</name>
    <dbReference type="NCBI Taxonomy" id="49451"/>
    <lineage>
        <taxon>Eukaryota</taxon>
        <taxon>Viridiplantae</taxon>
        <taxon>Streptophyta</taxon>
        <taxon>Embryophyta</taxon>
        <taxon>Tracheophyta</taxon>
        <taxon>Spermatophyta</taxon>
        <taxon>Magnoliopsida</taxon>
        <taxon>eudicotyledons</taxon>
        <taxon>Gunneridae</taxon>
        <taxon>Pentapetalae</taxon>
        <taxon>asterids</taxon>
        <taxon>lamiids</taxon>
        <taxon>Solanales</taxon>
        <taxon>Solanaceae</taxon>
        <taxon>Nicotianoideae</taxon>
        <taxon>Nicotianeae</taxon>
        <taxon>Nicotiana</taxon>
    </lineage>
</organism>
<accession>A0A314KIP6</accession>
<dbReference type="Proteomes" id="UP000187609">
    <property type="component" value="Unassembled WGS sequence"/>
</dbReference>
<feature type="domain" description="Retrovirus-related Pol polyprotein from transposon TNT 1-94-like beta-barrel" evidence="1">
    <location>
        <begin position="1"/>
        <end position="64"/>
    </location>
</feature>
<reference evidence="2" key="1">
    <citation type="submission" date="2016-11" db="EMBL/GenBank/DDBJ databases">
        <title>The genome of Nicotiana attenuata.</title>
        <authorList>
            <person name="Xu S."/>
            <person name="Brockmoeller T."/>
            <person name="Gaquerel E."/>
            <person name="Navarro A."/>
            <person name="Kuhl H."/>
            <person name="Gase K."/>
            <person name="Ling Z."/>
            <person name="Zhou W."/>
            <person name="Kreitzer C."/>
            <person name="Stanke M."/>
            <person name="Tang H."/>
            <person name="Lyons E."/>
            <person name="Pandey P."/>
            <person name="Pandey S.P."/>
            <person name="Timmermann B."/>
            <person name="Baldwin I.T."/>
        </authorList>
    </citation>
    <scope>NUCLEOTIDE SEQUENCE [LARGE SCALE GENOMIC DNA]</scope>
    <source>
        <strain evidence="2">UT</strain>
    </source>
</reference>
<dbReference type="AlphaFoldDB" id="A0A314KIP6"/>
<evidence type="ECO:0000259" key="1">
    <source>
        <dbReference type="Pfam" id="PF22936"/>
    </source>
</evidence>
<comment type="caution">
    <text evidence="2">The sequence shown here is derived from an EMBL/GenBank/DDBJ whole genome shotgun (WGS) entry which is preliminary data.</text>
</comment>
<gene>
    <name evidence="2" type="ORF">A4A49_56015</name>
</gene>